<reference evidence="9" key="1">
    <citation type="submission" date="2018-04" db="EMBL/GenBank/DDBJ databases">
        <title>Whole genome sequencing of Hypsizygus marmoreus.</title>
        <authorList>
            <person name="Choi I.-G."/>
            <person name="Min B."/>
            <person name="Kim J.-G."/>
            <person name="Kim S."/>
            <person name="Oh Y.-L."/>
            <person name="Kong W.-S."/>
            <person name="Park H."/>
            <person name="Jeong J."/>
            <person name="Song E.-S."/>
        </authorList>
    </citation>
    <scope>NUCLEOTIDE SEQUENCE [LARGE SCALE GENOMIC DNA]</scope>
    <source>
        <strain evidence="9">51987-8</strain>
    </source>
</reference>
<feature type="domain" description="DNA polymerase alpha/delta/epsilon subunit B" evidence="7">
    <location>
        <begin position="319"/>
        <end position="547"/>
    </location>
</feature>
<evidence type="ECO:0000259" key="8">
    <source>
        <dbReference type="Pfam" id="PF22062"/>
    </source>
</evidence>
<dbReference type="GO" id="GO:0006270">
    <property type="term" value="P:DNA replication initiation"/>
    <property type="evidence" value="ECO:0007669"/>
    <property type="project" value="TreeGrafter"/>
</dbReference>
<dbReference type="PANTHER" id="PTHR23061">
    <property type="entry name" value="DNA POLYMERASE 2 ALPHA 70 KDA SUBUNIT"/>
    <property type="match status" value="1"/>
</dbReference>
<keyword evidence="4 6" id="KW-0235">DNA replication</keyword>
<dbReference type="InterPro" id="IPR054300">
    <property type="entry name" value="OB_DPOA2"/>
</dbReference>
<dbReference type="PANTHER" id="PTHR23061:SF12">
    <property type="entry name" value="DNA POLYMERASE ALPHA SUBUNIT B"/>
    <property type="match status" value="1"/>
</dbReference>
<dbReference type="EMBL" id="LUEZ02000107">
    <property type="protein sequence ID" value="RDB17930.1"/>
    <property type="molecule type" value="Genomic_DNA"/>
</dbReference>
<comment type="subcellular location">
    <subcellularLocation>
        <location evidence="1 6">Nucleus</location>
    </subcellularLocation>
</comment>
<accession>A0A369J9P0</accession>
<proteinExistence type="inferred from homology"/>
<protein>
    <recommendedName>
        <fullName evidence="3 6">DNA polymerase alpha subunit B</fullName>
    </recommendedName>
</protein>
<evidence type="ECO:0000259" key="7">
    <source>
        <dbReference type="Pfam" id="PF04042"/>
    </source>
</evidence>
<dbReference type="InterPro" id="IPR007185">
    <property type="entry name" value="DNA_pol_a/d/e_bsu"/>
</dbReference>
<comment type="caution">
    <text evidence="9">The sequence shown here is derived from an EMBL/GenBank/DDBJ whole genome shotgun (WGS) entry which is preliminary data.</text>
</comment>
<dbReference type="FunCoup" id="A0A369J9P0">
    <property type="interactions" value="168"/>
</dbReference>
<dbReference type="InterPro" id="IPR016722">
    <property type="entry name" value="DNA_pol_alpha_bsu"/>
</dbReference>
<dbReference type="GO" id="GO:0003677">
    <property type="term" value="F:DNA binding"/>
    <property type="evidence" value="ECO:0007669"/>
    <property type="project" value="InterPro"/>
</dbReference>
<keyword evidence="5 6" id="KW-0539">Nucleus</keyword>
<keyword evidence="10" id="KW-1185">Reference proteome</keyword>
<comment type="similarity">
    <text evidence="2 6">Belongs to the DNA polymerase alpha subunit B family.</text>
</comment>
<evidence type="ECO:0000256" key="5">
    <source>
        <dbReference type="ARBA" id="ARBA00023242"/>
    </source>
</evidence>
<dbReference type="OrthoDB" id="336885at2759"/>
<organism evidence="9 10">
    <name type="scientific">Hypsizygus marmoreus</name>
    <name type="common">White beech mushroom</name>
    <name type="synonym">Agaricus marmoreus</name>
    <dbReference type="NCBI Taxonomy" id="39966"/>
    <lineage>
        <taxon>Eukaryota</taxon>
        <taxon>Fungi</taxon>
        <taxon>Dikarya</taxon>
        <taxon>Basidiomycota</taxon>
        <taxon>Agaricomycotina</taxon>
        <taxon>Agaricomycetes</taxon>
        <taxon>Agaricomycetidae</taxon>
        <taxon>Agaricales</taxon>
        <taxon>Tricholomatineae</taxon>
        <taxon>Lyophyllaceae</taxon>
        <taxon>Hypsizygus</taxon>
    </lineage>
</organism>
<sequence length="591" mass="64388">MAQETATGIASVFGHLVGSDEKILEQCLSLCQTYNLGAEDLKFKWEASNFKSSSTRSEISPFTLDSLLALREQMRCDVTRDSAKKPQKRMVTTTNTAMVNRSRIPANMLKNVNPAISSVGNAQVKSEPGYGLAGPSTGRSAVVFKGPAMDALSRKTRSYRYMYEKISERSEALDDRIDEFGELIREHYNISELGDPSSSTDEEITVIGRITHDSESSAASAKLTETSLALESSRMHASGARVPLRFDPGLLIRGGAQGSGGTGIFPGAIVALKGKNGGGGWFLVTEILSLPPLKPSPAALGLTGTKSDPGSIDTPFSMFIVSGPYTQDTDLSYKPWKRLVETIKAAKPTVVLLIGPFIDVQHPILKTGEVDATPASLFRSRFIDPLRMFLDSSPGSIALIVPSVRDLISRQAVFPQGELGAELTNADPRIHLLPNPVRFSINDISFAVSSVDAVYHLRKEEFMKRGREIDSIPPSSTDDTGTDSMANTCRCLLEQRSFYPLFPVPLDVSHEVNLSVTHLDHLKLGDEKDNCAPDILIVPSRLKQFNKVVHSTMATNPSFLIKGTYATLNVTPRGTLSLRERLTMNIVKLES</sequence>
<evidence type="ECO:0000256" key="6">
    <source>
        <dbReference type="PIRNR" id="PIRNR018300"/>
    </source>
</evidence>
<evidence type="ECO:0000313" key="9">
    <source>
        <dbReference type="EMBL" id="RDB17930.1"/>
    </source>
</evidence>
<dbReference type="AlphaFoldDB" id="A0A369J9P0"/>
<dbReference type="PIRSF" id="PIRSF018300">
    <property type="entry name" value="DNA_pol_alph_2"/>
    <property type="match status" value="1"/>
</dbReference>
<dbReference type="InParanoid" id="A0A369J9P0"/>
<dbReference type="STRING" id="39966.A0A369J9P0"/>
<dbReference type="Pfam" id="PF22062">
    <property type="entry name" value="OB_DPOA2"/>
    <property type="match status" value="1"/>
</dbReference>
<comment type="function">
    <text evidence="6">Accessory subunit of the DNA polymerase alpha complex (also known as the alpha DNA polymerase-primase complex) which plays an essential role in the initiation of DNA synthesis.</text>
</comment>
<evidence type="ECO:0000256" key="4">
    <source>
        <dbReference type="ARBA" id="ARBA00022705"/>
    </source>
</evidence>
<evidence type="ECO:0000313" key="10">
    <source>
        <dbReference type="Proteomes" id="UP000076154"/>
    </source>
</evidence>
<gene>
    <name evidence="9" type="primary">pol12</name>
    <name evidence="9" type="ORF">Hypma_000683</name>
</gene>
<feature type="domain" description="DNA polymerase alpha subunit B OB" evidence="8">
    <location>
        <begin position="170"/>
        <end position="289"/>
    </location>
</feature>
<evidence type="ECO:0000256" key="2">
    <source>
        <dbReference type="ARBA" id="ARBA00007299"/>
    </source>
</evidence>
<dbReference type="Proteomes" id="UP000076154">
    <property type="component" value="Unassembled WGS sequence"/>
</dbReference>
<dbReference type="GO" id="GO:0005658">
    <property type="term" value="C:alpha DNA polymerase:primase complex"/>
    <property type="evidence" value="ECO:0007669"/>
    <property type="project" value="TreeGrafter"/>
</dbReference>
<evidence type="ECO:0000256" key="1">
    <source>
        <dbReference type="ARBA" id="ARBA00004123"/>
    </source>
</evidence>
<dbReference type="Pfam" id="PF04042">
    <property type="entry name" value="DNA_pol_E_B"/>
    <property type="match status" value="1"/>
</dbReference>
<dbReference type="Gene3D" id="3.60.21.60">
    <property type="match status" value="2"/>
</dbReference>
<name>A0A369J9P0_HYPMA</name>
<evidence type="ECO:0000256" key="3">
    <source>
        <dbReference type="ARBA" id="ARBA00018596"/>
    </source>
</evidence>